<dbReference type="SMART" id="SM00343">
    <property type="entry name" value="ZnF_C2HC"/>
    <property type="match status" value="6"/>
</dbReference>
<keyword evidence="4" id="KW-0862">Zinc</keyword>
<dbReference type="GO" id="GO:0008270">
    <property type="term" value="F:zinc ion binding"/>
    <property type="evidence" value="ECO:0007669"/>
    <property type="project" value="UniProtKB-KW"/>
</dbReference>
<keyword evidence="2" id="KW-0677">Repeat</keyword>
<dbReference type="AlphaFoldDB" id="A0ABD2X4N8"/>
<dbReference type="EMBL" id="JBJJXI010000051">
    <property type="protein sequence ID" value="KAL3400328.1"/>
    <property type="molecule type" value="Genomic_DNA"/>
</dbReference>
<evidence type="ECO:0000256" key="3">
    <source>
        <dbReference type="ARBA" id="ARBA00022771"/>
    </source>
</evidence>
<dbReference type="PANTHER" id="PTHR47103:SF8">
    <property type="entry name" value="DNA-BINDING PROTEIN"/>
    <property type="match status" value="1"/>
</dbReference>
<evidence type="ECO:0000256" key="5">
    <source>
        <dbReference type="PROSITE-ProRule" id="PRU00047"/>
    </source>
</evidence>
<comment type="caution">
    <text evidence="8">The sequence shown here is derived from an EMBL/GenBank/DDBJ whole genome shotgun (WGS) entry which is preliminary data.</text>
</comment>
<evidence type="ECO:0000256" key="2">
    <source>
        <dbReference type="ARBA" id="ARBA00022737"/>
    </source>
</evidence>
<name>A0ABD2X4N8_9HYME</name>
<evidence type="ECO:0000256" key="4">
    <source>
        <dbReference type="ARBA" id="ARBA00022833"/>
    </source>
</evidence>
<evidence type="ECO:0000259" key="7">
    <source>
        <dbReference type="PROSITE" id="PS50158"/>
    </source>
</evidence>
<reference evidence="8 9" key="1">
    <citation type="journal article" date="2024" name="bioRxiv">
        <title>A reference genome for Trichogramma kaykai: A tiny desert-dwelling parasitoid wasp with competing sex-ratio distorters.</title>
        <authorList>
            <person name="Culotta J."/>
            <person name="Lindsey A.R."/>
        </authorList>
    </citation>
    <scope>NUCLEOTIDE SEQUENCE [LARGE SCALE GENOMIC DNA]</scope>
    <source>
        <strain evidence="8 9">KSX58</strain>
    </source>
</reference>
<feature type="domain" description="CCHC-type" evidence="7">
    <location>
        <begin position="352"/>
        <end position="366"/>
    </location>
</feature>
<gene>
    <name evidence="8" type="ORF">TKK_006199</name>
</gene>
<dbReference type="PROSITE" id="PS50158">
    <property type="entry name" value="ZF_CCHC"/>
    <property type="match status" value="2"/>
</dbReference>
<dbReference type="InterPro" id="IPR001878">
    <property type="entry name" value="Znf_CCHC"/>
</dbReference>
<evidence type="ECO:0000256" key="1">
    <source>
        <dbReference type="ARBA" id="ARBA00022723"/>
    </source>
</evidence>
<dbReference type="Proteomes" id="UP001627154">
    <property type="component" value="Unassembled WGS sequence"/>
</dbReference>
<proteinExistence type="predicted"/>
<feature type="region of interest" description="Disordered" evidence="6">
    <location>
        <begin position="393"/>
        <end position="424"/>
    </location>
</feature>
<evidence type="ECO:0000313" key="8">
    <source>
        <dbReference type="EMBL" id="KAL3400328.1"/>
    </source>
</evidence>
<keyword evidence="9" id="KW-1185">Reference proteome</keyword>
<feature type="compositionally biased region" description="Polar residues" evidence="6">
    <location>
        <begin position="408"/>
        <end position="424"/>
    </location>
</feature>
<organism evidence="8 9">
    <name type="scientific">Trichogramma kaykai</name>
    <dbReference type="NCBI Taxonomy" id="54128"/>
    <lineage>
        <taxon>Eukaryota</taxon>
        <taxon>Metazoa</taxon>
        <taxon>Ecdysozoa</taxon>
        <taxon>Arthropoda</taxon>
        <taxon>Hexapoda</taxon>
        <taxon>Insecta</taxon>
        <taxon>Pterygota</taxon>
        <taxon>Neoptera</taxon>
        <taxon>Endopterygota</taxon>
        <taxon>Hymenoptera</taxon>
        <taxon>Apocrita</taxon>
        <taxon>Proctotrupomorpha</taxon>
        <taxon>Chalcidoidea</taxon>
        <taxon>Trichogrammatidae</taxon>
        <taxon>Trichogramma</taxon>
    </lineage>
</organism>
<dbReference type="SUPFAM" id="SSF57756">
    <property type="entry name" value="Retrovirus zinc finger-like domains"/>
    <property type="match status" value="3"/>
</dbReference>
<sequence>MKDIKPTAPALEDLNSSLLTNDSESLISEDQSTNYKSIDSSDSSTYAKLPPKMTKNIEKVNYEVLLKVIPELNGYNIPLSTFLDGLDEAFAMVTEAQKPTLTRLVRSRLVGEALKAVLGENFPTLDDMKAHLLDFFAPSVSSYKLRGDMAAEYQRDNEGVVKFANRIKNLVRRIAEAENIGPNDKEAIKALQEAATECFRQGLRNEIETRMEDTEGMENLVKNAIAAEREIENKRKLRGEPLAKQVNHINLKEIISCPICKEFDHTADKCPRRLLTCNGCGKSGHTHINCPNTASEICQLCQQMGHTAKNCDKNKPPKCQICEKLGHVATQCPSRVQNNQQAQDTESKAATCGRCGRQGHIANNCRLDITKKCDHCKKLGHVMSECRMLQAKNKKNSSGHLNERGPQVHQNQTAQISSNLNIAH</sequence>
<accession>A0ABD2X4N8</accession>
<evidence type="ECO:0000313" key="9">
    <source>
        <dbReference type="Proteomes" id="UP001627154"/>
    </source>
</evidence>
<dbReference type="Gene3D" id="4.10.60.10">
    <property type="entry name" value="Zinc finger, CCHC-type"/>
    <property type="match status" value="3"/>
</dbReference>
<feature type="domain" description="CCHC-type" evidence="7">
    <location>
        <begin position="277"/>
        <end position="292"/>
    </location>
</feature>
<dbReference type="PANTHER" id="PTHR47103">
    <property type="entry name" value="DNA-BINDING PROTEIN"/>
    <property type="match status" value="1"/>
</dbReference>
<protein>
    <recommendedName>
        <fullName evidence="7">CCHC-type domain-containing protein</fullName>
    </recommendedName>
</protein>
<dbReference type="InterPro" id="IPR036875">
    <property type="entry name" value="Znf_CCHC_sf"/>
</dbReference>
<keyword evidence="3 5" id="KW-0863">Zinc-finger</keyword>
<dbReference type="Pfam" id="PF00098">
    <property type="entry name" value="zf-CCHC"/>
    <property type="match status" value="1"/>
</dbReference>
<keyword evidence="1" id="KW-0479">Metal-binding</keyword>
<evidence type="ECO:0000256" key="6">
    <source>
        <dbReference type="SAM" id="MobiDB-lite"/>
    </source>
</evidence>